<dbReference type="GO" id="GO:0009408">
    <property type="term" value="P:response to heat"/>
    <property type="evidence" value="ECO:0007669"/>
    <property type="project" value="EnsemblFungi"/>
</dbReference>
<keyword evidence="5" id="KW-0143">Chaperone</keyword>
<dbReference type="Pfam" id="PF00226">
    <property type="entry name" value="DnaJ"/>
    <property type="match status" value="1"/>
</dbReference>
<dbReference type="PANTHER" id="PTHR43096:SF52">
    <property type="entry name" value="DNAJ HOMOLOG 1, MITOCHONDRIAL-RELATED"/>
    <property type="match status" value="1"/>
</dbReference>
<dbReference type="CDD" id="cd06257">
    <property type="entry name" value="DnaJ"/>
    <property type="match status" value="1"/>
</dbReference>
<dbReference type="InterPro" id="IPR036410">
    <property type="entry name" value="HSP_DnaJ_Cys-rich_dom_sf"/>
</dbReference>
<dbReference type="InterPro" id="IPR001305">
    <property type="entry name" value="HSP_DnaJ_Cys-rich_dom"/>
</dbReference>
<evidence type="ECO:0000256" key="7">
    <source>
        <dbReference type="PROSITE-ProRule" id="PRU00546"/>
    </source>
</evidence>
<evidence type="ECO:0000259" key="9">
    <source>
        <dbReference type="PROSITE" id="PS50076"/>
    </source>
</evidence>
<organism evidence="11 12">
    <name type="scientific">Lodderomyces elongisporus (strain ATCC 11503 / CBS 2605 / JCM 1781 / NBRC 1676 / NRRL YB-4239)</name>
    <name type="common">Yeast</name>
    <name type="synonym">Saccharomyces elongisporus</name>
    <dbReference type="NCBI Taxonomy" id="379508"/>
    <lineage>
        <taxon>Eukaryota</taxon>
        <taxon>Fungi</taxon>
        <taxon>Dikarya</taxon>
        <taxon>Ascomycota</taxon>
        <taxon>Saccharomycotina</taxon>
        <taxon>Pichiomycetes</taxon>
        <taxon>Debaryomycetaceae</taxon>
        <taxon>Candida/Lodderomyces clade</taxon>
        <taxon>Lodderomyces</taxon>
    </lineage>
</organism>
<dbReference type="PROSITE" id="PS00636">
    <property type="entry name" value="DNAJ_1"/>
    <property type="match status" value="1"/>
</dbReference>
<dbReference type="InterPro" id="IPR012724">
    <property type="entry name" value="DnaJ"/>
</dbReference>
<dbReference type="SUPFAM" id="SSF57938">
    <property type="entry name" value="DnaJ/Hsp40 cysteine-rich domain"/>
    <property type="match status" value="1"/>
</dbReference>
<dbReference type="AlphaFoldDB" id="A5E250"/>
<evidence type="ECO:0000256" key="1">
    <source>
        <dbReference type="ARBA" id="ARBA00022723"/>
    </source>
</evidence>
<dbReference type="Gene3D" id="2.10.230.10">
    <property type="entry name" value="Heat shock protein DnaJ, cysteine-rich domain"/>
    <property type="match status" value="1"/>
</dbReference>
<dbReference type="SUPFAM" id="SSF46565">
    <property type="entry name" value="Chaperone J-domain"/>
    <property type="match status" value="1"/>
</dbReference>
<evidence type="ECO:0000256" key="5">
    <source>
        <dbReference type="ARBA" id="ARBA00023186"/>
    </source>
</evidence>
<feature type="zinc finger region" description="CR-type" evidence="7">
    <location>
        <begin position="221"/>
        <end position="301"/>
    </location>
</feature>
<dbReference type="Pfam" id="PF00684">
    <property type="entry name" value="DnaJ_CXXCXGXG"/>
    <property type="match status" value="1"/>
</dbReference>
<dbReference type="Pfam" id="PF01556">
    <property type="entry name" value="DnaJ_C"/>
    <property type="match status" value="1"/>
</dbReference>
<evidence type="ECO:0000313" key="12">
    <source>
        <dbReference type="Proteomes" id="UP000001996"/>
    </source>
</evidence>
<dbReference type="SUPFAM" id="SSF49493">
    <property type="entry name" value="HSP40/DnaJ peptide-binding domain"/>
    <property type="match status" value="2"/>
</dbReference>
<dbReference type="PROSITE" id="PS51188">
    <property type="entry name" value="ZF_CR"/>
    <property type="match status" value="1"/>
</dbReference>
<dbReference type="GO" id="GO:0031072">
    <property type="term" value="F:heat shock protein binding"/>
    <property type="evidence" value="ECO:0007669"/>
    <property type="project" value="InterPro"/>
</dbReference>
<dbReference type="InterPro" id="IPR036869">
    <property type="entry name" value="J_dom_sf"/>
</dbReference>
<keyword evidence="12" id="KW-1185">Reference proteome</keyword>
<sequence>MRISAATLKVNIQCTRIGARARIGARNRPYFNQSLGIKITQRLFHASLRKLIDYDPYQTLGIDKSADAKQIKKAYYDLVKKYHPDVNKEKGVEKRFHKIQQSYEILRDKEKKAQYDQFGKGAFDENGNPSPFGGAQGQNPFGGGGGGGNPFAGFGGGASGGGNPFGNMGFDFEDLFREAFTGGRGGAGRGTGGSRAHFVTEHVGDNVEVLKQIPFKESIFGGQATINYKVLDSCNTCKGSGLKDGAKKKTCPTCHGSGQTSHVMGGFHMASTCPTCQGAGVTIPRADECGTCHGNGVQETPKSTTIDIPPGIANGSRIRIPGAGDAPYVAKDEYNQTRNGDLIVRINVEKDPVFKRENNNLVVEKEIMMTTASLGGEIIVPTIDGQKIKLKIRPGVQSGRKLVIPEKGVPINRNVNNRGDLDVVLNVKTLVPETPTQTALLEALADAFDDKNAKRTDADWQLELDPDAKTEKLHEIDEKDLHPSKLARIGKVLGKFLNFDSNGKSKDGNA</sequence>
<dbReference type="GO" id="GO:0005759">
    <property type="term" value="C:mitochondrial matrix"/>
    <property type="evidence" value="ECO:0007669"/>
    <property type="project" value="EnsemblFungi"/>
</dbReference>
<evidence type="ECO:0000256" key="6">
    <source>
        <dbReference type="ARBA" id="ARBA00072890"/>
    </source>
</evidence>
<feature type="region of interest" description="Disordered" evidence="8">
    <location>
        <begin position="126"/>
        <end position="155"/>
    </location>
</feature>
<dbReference type="CDD" id="cd10719">
    <property type="entry name" value="DnaJ_zf"/>
    <property type="match status" value="1"/>
</dbReference>
<dbReference type="HOGENOM" id="CLU_017633_0_3_1"/>
<dbReference type="InParanoid" id="A5E250"/>
<dbReference type="EMBL" id="CH981528">
    <property type="protein sequence ID" value="EDK45508.1"/>
    <property type="molecule type" value="Genomic_DNA"/>
</dbReference>
<dbReference type="GO" id="GO:0005524">
    <property type="term" value="F:ATP binding"/>
    <property type="evidence" value="ECO:0007669"/>
    <property type="project" value="InterPro"/>
</dbReference>
<dbReference type="PROSITE" id="PS50076">
    <property type="entry name" value="DNAJ_2"/>
    <property type="match status" value="1"/>
</dbReference>
<dbReference type="eggNOG" id="KOG0715">
    <property type="taxonomic scope" value="Eukaryota"/>
</dbReference>
<evidence type="ECO:0000256" key="4">
    <source>
        <dbReference type="ARBA" id="ARBA00022833"/>
    </source>
</evidence>
<evidence type="ECO:0000256" key="8">
    <source>
        <dbReference type="SAM" id="MobiDB-lite"/>
    </source>
</evidence>
<feature type="domain" description="CR-type" evidence="10">
    <location>
        <begin position="221"/>
        <end position="301"/>
    </location>
</feature>
<dbReference type="GeneID" id="5231918"/>
<dbReference type="HAMAP" id="MF_01152">
    <property type="entry name" value="DnaJ"/>
    <property type="match status" value="1"/>
</dbReference>
<dbReference type="InterPro" id="IPR018253">
    <property type="entry name" value="DnaJ_domain_CS"/>
</dbReference>
<dbReference type="InterPro" id="IPR002939">
    <property type="entry name" value="DnaJ_C"/>
</dbReference>
<evidence type="ECO:0000313" key="11">
    <source>
        <dbReference type="EMBL" id="EDK45508.1"/>
    </source>
</evidence>
<protein>
    <recommendedName>
        <fullName evidence="6">DnaJ homolog 1, mitochondrial</fullName>
    </recommendedName>
</protein>
<dbReference type="FunFam" id="2.10.230.10:FF:000002">
    <property type="entry name" value="Molecular chaperone DnaJ"/>
    <property type="match status" value="1"/>
</dbReference>
<keyword evidence="2" id="KW-0677">Repeat</keyword>
<dbReference type="KEGG" id="lel:PVL30_004515"/>
<dbReference type="GO" id="GO:0001671">
    <property type="term" value="F:ATPase activator activity"/>
    <property type="evidence" value="ECO:0007669"/>
    <property type="project" value="EnsemblFungi"/>
</dbReference>
<evidence type="ECO:0000259" key="10">
    <source>
        <dbReference type="PROSITE" id="PS51188"/>
    </source>
</evidence>
<feature type="compositionally biased region" description="Gly residues" evidence="8">
    <location>
        <begin position="134"/>
        <end position="155"/>
    </location>
</feature>
<keyword evidence="1 7" id="KW-0479">Metal-binding</keyword>
<dbReference type="GO" id="GO:0008270">
    <property type="term" value="F:zinc ion binding"/>
    <property type="evidence" value="ECO:0007669"/>
    <property type="project" value="UniProtKB-KW"/>
</dbReference>
<dbReference type="PANTHER" id="PTHR43096">
    <property type="entry name" value="DNAJ HOMOLOG 1, MITOCHONDRIAL-RELATED"/>
    <property type="match status" value="1"/>
</dbReference>
<dbReference type="Gene3D" id="2.60.260.20">
    <property type="entry name" value="Urease metallochaperone UreE, N-terminal domain"/>
    <property type="match status" value="2"/>
</dbReference>
<evidence type="ECO:0000256" key="2">
    <source>
        <dbReference type="ARBA" id="ARBA00022737"/>
    </source>
</evidence>
<name>A5E250_LODEL</name>
<dbReference type="FunFam" id="2.60.260.20:FF:000005">
    <property type="entry name" value="Chaperone protein dnaJ 1, mitochondrial"/>
    <property type="match status" value="1"/>
</dbReference>
<dbReference type="PRINTS" id="PR00625">
    <property type="entry name" value="JDOMAIN"/>
</dbReference>
<dbReference type="InterPro" id="IPR001623">
    <property type="entry name" value="DnaJ_domain"/>
</dbReference>
<keyword evidence="4 7" id="KW-0862">Zinc</keyword>
<gene>
    <name evidence="11" type="ORF">LELG_03687</name>
</gene>
<evidence type="ECO:0000256" key="3">
    <source>
        <dbReference type="ARBA" id="ARBA00022771"/>
    </source>
</evidence>
<dbReference type="STRING" id="379508.A5E250"/>
<dbReference type="GO" id="GO:0006458">
    <property type="term" value="P:'de novo' protein folding"/>
    <property type="evidence" value="ECO:0007669"/>
    <property type="project" value="EnsemblFungi"/>
</dbReference>
<dbReference type="GO" id="GO:0051082">
    <property type="term" value="F:unfolded protein binding"/>
    <property type="evidence" value="ECO:0007669"/>
    <property type="project" value="EnsemblFungi"/>
</dbReference>
<dbReference type="VEuPathDB" id="FungiDB:LELG_03687"/>
<keyword evidence="3 7" id="KW-0863">Zinc-finger</keyword>
<accession>A5E250</accession>
<feature type="domain" description="J" evidence="9">
    <location>
        <begin position="55"/>
        <end position="119"/>
    </location>
</feature>
<dbReference type="GO" id="GO:0006515">
    <property type="term" value="P:protein quality control for misfolded or incompletely synthesized proteins"/>
    <property type="evidence" value="ECO:0007669"/>
    <property type="project" value="EnsemblFungi"/>
</dbReference>
<dbReference type="Proteomes" id="UP000001996">
    <property type="component" value="Unassembled WGS sequence"/>
</dbReference>
<dbReference type="FunCoup" id="A5E250">
    <property type="interactions" value="874"/>
</dbReference>
<dbReference type="Gene3D" id="1.10.287.110">
    <property type="entry name" value="DnaJ domain"/>
    <property type="match status" value="1"/>
</dbReference>
<dbReference type="OMA" id="EKVRIRH"/>
<dbReference type="CDD" id="cd10747">
    <property type="entry name" value="DnaJ_C"/>
    <property type="match status" value="1"/>
</dbReference>
<dbReference type="SMART" id="SM00271">
    <property type="entry name" value="DnaJ"/>
    <property type="match status" value="1"/>
</dbReference>
<dbReference type="OrthoDB" id="10256793at2759"/>
<dbReference type="InterPro" id="IPR008971">
    <property type="entry name" value="HSP40/DnaJ_pept-bd"/>
</dbReference>
<reference evidence="11 12" key="1">
    <citation type="journal article" date="2009" name="Nature">
        <title>Evolution of pathogenicity and sexual reproduction in eight Candida genomes.</title>
        <authorList>
            <person name="Butler G."/>
            <person name="Rasmussen M.D."/>
            <person name="Lin M.F."/>
            <person name="Santos M.A."/>
            <person name="Sakthikumar S."/>
            <person name="Munro C.A."/>
            <person name="Rheinbay E."/>
            <person name="Grabherr M."/>
            <person name="Forche A."/>
            <person name="Reedy J.L."/>
            <person name="Agrafioti I."/>
            <person name="Arnaud M.B."/>
            <person name="Bates S."/>
            <person name="Brown A.J."/>
            <person name="Brunke S."/>
            <person name="Costanzo M.C."/>
            <person name="Fitzpatrick D.A."/>
            <person name="de Groot P.W."/>
            <person name="Harris D."/>
            <person name="Hoyer L.L."/>
            <person name="Hube B."/>
            <person name="Klis F.M."/>
            <person name="Kodira C."/>
            <person name="Lennard N."/>
            <person name="Logue M.E."/>
            <person name="Martin R."/>
            <person name="Neiman A.M."/>
            <person name="Nikolaou E."/>
            <person name="Quail M.A."/>
            <person name="Quinn J."/>
            <person name="Santos M.C."/>
            <person name="Schmitzberger F.F."/>
            <person name="Sherlock G."/>
            <person name="Shah P."/>
            <person name="Silverstein K.A."/>
            <person name="Skrzypek M.S."/>
            <person name="Soll D."/>
            <person name="Staggs R."/>
            <person name="Stansfield I."/>
            <person name="Stumpf M.P."/>
            <person name="Sudbery P.E."/>
            <person name="Srikantha T."/>
            <person name="Zeng Q."/>
            <person name="Berman J."/>
            <person name="Berriman M."/>
            <person name="Heitman J."/>
            <person name="Gow N.A."/>
            <person name="Lorenz M.C."/>
            <person name="Birren B.W."/>
            <person name="Kellis M."/>
            <person name="Cuomo C.A."/>
        </authorList>
    </citation>
    <scope>NUCLEOTIDE SEQUENCE [LARGE SCALE GENOMIC DNA]</scope>
    <source>
        <strain evidence="12">ATCC 11503 / BCRC 21390 / CBS 2605 / JCM 1781 / NBRC 1676 / NRRL YB-4239</strain>
    </source>
</reference>
<proteinExistence type="inferred from homology"/>
<dbReference type="GO" id="GO:0042026">
    <property type="term" value="P:protein refolding"/>
    <property type="evidence" value="ECO:0007669"/>
    <property type="project" value="EnsemblFungi"/>
</dbReference>